<protein>
    <recommendedName>
        <fullName evidence="2">NAD-specific glutamate dehydrogenase</fullName>
    </recommendedName>
</protein>
<dbReference type="AlphaFoldDB" id="A0A645G2W6"/>
<reference evidence="1" key="1">
    <citation type="submission" date="2019-08" db="EMBL/GenBank/DDBJ databases">
        <authorList>
            <person name="Kucharzyk K."/>
            <person name="Murdoch R.W."/>
            <person name="Higgins S."/>
            <person name="Loffler F."/>
        </authorList>
    </citation>
    <scope>NUCLEOTIDE SEQUENCE</scope>
</reference>
<comment type="caution">
    <text evidence="1">The sequence shown here is derived from an EMBL/GenBank/DDBJ whole genome shotgun (WGS) entry which is preliminary data.</text>
</comment>
<organism evidence="1">
    <name type="scientific">bioreactor metagenome</name>
    <dbReference type="NCBI Taxonomy" id="1076179"/>
    <lineage>
        <taxon>unclassified sequences</taxon>
        <taxon>metagenomes</taxon>
        <taxon>ecological metagenomes</taxon>
    </lineage>
</organism>
<sequence>MQERLTDLRLSLLQPGATAQHHVVAVLVELDDLGLEFLAHVGLQVADPAHLDQGGRQEAAQPDVDDKTTLDHLDDGAGDHAVGFLDLLDGAPSALVLGALLGQDQATFLVLLLLDEGFDLVAHLDNVERIDIVLDGQLFGGDDAFSLVADVEEDLVAIDLDDGASDDVSVVEVFNSGIDRGLEGFWRADVVDCDLVRGLSGGGHVVGLRLLVYMFGWTHHDHAASAARAAYSVRDDTGRNAF</sequence>
<evidence type="ECO:0000313" key="1">
    <source>
        <dbReference type="EMBL" id="MPN18474.1"/>
    </source>
</evidence>
<name>A0A645G2W6_9ZZZZ</name>
<accession>A0A645G2W6</accession>
<dbReference type="EMBL" id="VSSQ01065817">
    <property type="protein sequence ID" value="MPN18474.1"/>
    <property type="molecule type" value="Genomic_DNA"/>
</dbReference>
<dbReference type="AntiFam" id="ANF00204">
    <property type="entry name" value="Shadow ORF (opposite rpsA)"/>
</dbReference>
<proteinExistence type="predicted"/>
<gene>
    <name evidence="1" type="ORF">SDC9_165834</name>
</gene>
<evidence type="ECO:0008006" key="2">
    <source>
        <dbReference type="Google" id="ProtNLM"/>
    </source>
</evidence>